<keyword evidence="3" id="KW-1185">Reference proteome</keyword>
<feature type="non-terminal residue" evidence="2">
    <location>
        <position position="325"/>
    </location>
</feature>
<comment type="caution">
    <text evidence="2">The sequence shown here is derived from an EMBL/GenBank/DDBJ whole genome shotgun (WGS) entry which is preliminary data.</text>
</comment>
<gene>
    <name evidence="2" type="ORF">KDL01_22675</name>
</gene>
<dbReference type="GO" id="GO:0003824">
    <property type="term" value="F:catalytic activity"/>
    <property type="evidence" value="ECO:0007669"/>
    <property type="project" value="InterPro"/>
</dbReference>
<dbReference type="SUPFAM" id="SSF52777">
    <property type="entry name" value="CoA-dependent acyltransferases"/>
    <property type="match status" value="1"/>
</dbReference>
<organism evidence="2 3">
    <name type="scientific">Actinospica durhamensis</name>
    <dbReference type="NCBI Taxonomy" id="1508375"/>
    <lineage>
        <taxon>Bacteria</taxon>
        <taxon>Bacillati</taxon>
        <taxon>Actinomycetota</taxon>
        <taxon>Actinomycetes</taxon>
        <taxon>Catenulisporales</taxon>
        <taxon>Actinospicaceae</taxon>
        <taxon>Actinospica</taxon>
    </lineage>
</organism>
<evidence type="ECO:0000313" key="2">
    <source>
        <dbReference type="EMBL" id="MBR7836099.1"/>
    </source>
</evidence>
<dbReference type="Pfam" id="PF00668">
    <property type="entry name" value="Condensation"/>
    <property type="match status" value="1"/>
</dbReference>
<evidence type="ECO:0000259" key="1">
    <source>
        <dbReference type="Pfam" id="PF00668"/>
    </source>
</evidence>
<evidence type="ECO:0000313" key="3">
    <source>
        <dbReference type="Proteomes" id="UP000675781"/>
    </source>
</evidence>
<dbReference type="RefSeq" id="WP_212530590.1">
    <property type="nucleotide sequence ID" value="NZ_JAGSOG010000124.1"/>
</dbReference>
<dbReference type="AlphaFoldDB" id="A0A941IQD1"/>
<dbReference type="InterPro" id="IPR001242">
    <property type="entry name" value="Condensation_dom"/>
</dbReference>
<dbReference type="Gene3D" id="3.30.559.30">
    <property type="entry name" value="Nonribosomal peptide synthetase, condensation domain"/>
    <property type="match status" value="1"/>
</dbReference>
<sequence>MNQTPATVVRREVAFRAETGGSFAATWGQRYIRAEIRRIAPADDWNRQLRTYLPADEHGPVTMDRALEAIRTLTERHVALRTRFRLDPGGGVEEQIVEAAGRVTVEIVDANDPQQCEDEVSARLGAWTAQPFDLEWDWPARIILGTYGSAAHMIGLVTPHVSLDGAGAVAVVEDLHRIVAGRAPAPIGLDPLTAAAEECGQAARARSDQALDLMRPALTAAQANPLRTRRHTPTVARFQSAHLSTDAFQSAHDYLSRKLGLFASGAITLVAAATALREQLGPPTTTFKVECANRWTNKTRAYVGHRAQPIYIAAQGTPTDPAAEI</sequence>
<dbReference type="Proteomes" id="UP000675781">
    <property type="component" value="Unassembled WGS sequence"/>
</dbReference>
<dbReference type="GO" id="GO:0008610">
    <property type="term" value="P:lipid biosynthetic process"/>
    <property type="evidence" value="ECO:0007669"/>
    <property type="project" value="UniProtKB-ARBA"/>
</dbReference>
<proteinExistence type="predicted"/>
<protein>
    <recommendedName>
        <fullName evidence="1">Condensation domain-containing protein</fullName>
    </recommendedName>
</protein>
<feature type="domain" description="Condensation" evidence="1">
    <location>
        <begin position="60"/>
        <end position="178"/>
    </location>
</feature>
<dbReference type="EMBL" id="JAGSOG010000124">
    <property type="protein sequence ID" value="MBR7836099.1"/>
    <property type="molecule type" value="Genomic_DNA"/>
</dbReference>
<dbReference type="Gene3D" id="3.30.559.10">
    <property type="entry name" value="Chloramphenicol acetyltransferase-like domain"/>
    <property type="match status" value="1"/>
</dbReference>
<name>A0A941IQD1_9ACTN</name>
<dbReference type="InterPro" id="IPR023213">
    <property type="entry name" value="CAT-like_dom_sf"/>
</dbReference>
<reference evidence="2" key="1">
    <citation type="submission" date="2021-04" db="EMBL/GenBank/DDBJ databases">
        <title>Genome based classification of Actinospica acidithermotolerans sp. nov., an actinobacterium isolated from an Indonesian hot spring.</title>
        <authorList>
            <person name="Kusuma A.B."/>
            <person name="Putra K.E."/>
            <person name="Nafisah S."/>
            <person name="Loh J."/>
            <person name="Nouioui I."/>
            <person name="Goodfellow M."/>
        </authorList>
    </citation>
    <scope>NUCLEOTIDE SEQUENCE</scope>
    <source>
        <strain evidence="2">CSCA 57</strain>
    </source>
</reference>
<accession>A0A941IQD1</accession>